<feature type="region of interest" description="Disordered" evidence="4">
    <location>
        <begin position="36"/>
        <end position="64"/>
    </location>
</feature>
<dbReference type="PANTHER" id="PTHR46227">
    <property type="entry name" value="GLUTAMATE RECEPTOR-INTERACTING PROTEIN GRIP"/>
    <property type="match status" value="1"/>
</dbReference>
<feature type="domain" description="PDZ" evidence="5">
    <location>
        <begin position="543"/>
        <end position="630"/>
    </location>
</feature>
<feature type="domain" description="PDZ" evidence="5">
    <location>
        <begin position="741"/>
        <end position="825"/>
    </location>
</feature>
<feature type="domain" description="PDZ" evidence="5">
    <location>
        <begin position="642"/>
        <end position="726"/>
    </location>
</feature>
<dbReference type="InterPro" id="IPR001478">
    <property type="entry name" value="PDZ"/>
</dbReference>
<dbReference type="InterPro" id="IPR036034">
    <property type="entry name" value="PDZ_sf"/>
</dbReference>
<dbReference type="Gene3D" id="2.30.42.10">
    <property type="match status" value="7"/>
</dbReference>
<feature type="domain" description="PDZ" evidence="5">
    <location>
        <begin position="1085"/>
        <end position="1168"/>
    </location>
</feature>
<name>A0A1Y3EF81_9BILA</name>
<dbReference type="SUPFAM" id="SSF50156">
    <property type="entry name" value="PDZ domain-like"/>
    <property type="match status" value="7"/>
</dbReference>
<dbReference type="EMBL" id="LVZM01014226">
    <property type="protein sequence ID" value="OUC43772.1"/>
    <property type="molecule type" value="Genomic_DNA"/>
</dbReference>
<accession>A0A1Y3EF81</accession>
<organism evidence="6 7">
    <name type="scientific">Trichinella nativa</name>
    <dbReference type="NCBI Taxonomy" id="6335"/>
    <lineage>
        <taxon>Eukaryota</taxon>
        <taxon>Metazoa</taxon>
        <taxon>Ecdysozoa</taxon>
        <taxon>Nematoda</taxon>
        <taxon>Enoplea</taxon>
        <taxon>Dorylaimia</taxon>
        <taxon>Trichinellida</taxon>
        <taxon>Trichinellidae</taxon>
        <taxon>Trichinella</taxon>
    </lineage>
</organism>
<evidence type="ECO:0000256" key="2">
    <source>
        <dbReference type="ARBA" id="ARBA00022490"/>
    </source>
</evidence>
<dbReference type="GO" id="GO:0005737">
    <property type="term" value="C:cytoplasm"/>
    <property type="evidence" value="ECO:0007669"/>
    <property type="project" value="UniProtKB-SubCell"/>
</dbReference>
<comment type="caution">
    <text evidence="6">The sequence shown here is derived from an EMBL/GenBank/DDBJ whole genome shotgun (WGS) entry which is preliminary data.</text>
</comment>
<evidence type="ECO:0000313" key="7">
    <source>
        <dbReference type="Proteomes" id="UP000243006"/>
    </source>
</evidence>
<feature type="compositionally biased region" description="Low complexity" evidence="4">
    <location>
        <begin position="36"/>
        <end position="53"/>
    </location>
</feature>
<protein>
    <submittedName>
        <fullName evidence="6">Putative PDZ/DHR/GLGF domain protein</fullName>
    </submittedName>
</protein>
<dbReference type="InterPro" id="IPR043545">
    <property type="entry name" value="GRIP1/2"/>
</dbReference>
<feature type="domain" description="PDZ" evidence="5">
    <location>
        <begin position="268"/>
        <end position="352"/>
    </location>
</feature>
<dbReference type="PANTHER" id="PTHR46227:SF2">
    <property type="entry name" value="FI03335P"/>
    <property type="match status" value="1"/>
</dbReference>
<dbReference type="AlphaFoldDB" id="A0A1Y3EF81"/>
<dbReference type="SMART" id="SM00228">
    <property type="entry name" value="PDZ"/>
    <property type="match status" value="7"/>
</dbReference>
<dbReference type="GO" id="GO:0098887">
    <property type="term" value="P:neurotransmitter receptor transport, endosome to postsynaptic membrane"/>
    <property type="evidence" value="ECO:0007669"/>
    <property type="project" value="TreeGrafter"/>
</dbReference>
<dbReference type="Pfam" id="PF00595">
    <property type="entry name" value="PDZ"/>
    <property type="match status" value="5"/>
</dbReference>
<evidence type="ECO:0000259" key="5">
    <source>
        <dbReference type="PROSITE" id="PS50106"/>
    </source>
</evidence>
<sequence>MRACVQPARVSNFFEFFALLHANLFRSLVSQAASGRSRQLTSSRSTSSRQWSLVGPKIRPSGRENRVAQTSLQSVAYLLYSAAPMCVRSLCESNCSTLPPPTSSNSNNNLTHWICVADDKPSAGGQRHRPLAALVSATKLATVDTVYRVSTNRFYQKDIPEESKATVSVELYRESDSSWGIGISGGADKGYKPFISCVRAGSIADRSDSILVGDHLLEVNGIRVETLTYNEILNLLKNAGQHISLLTAYNLNDLSFIPSRTCIAKTFELKLEKEERSIGFVVRGGRTDGIAHPVTVVHIRSGGPVNREGRLRIGDRILAINGIDLRQQSLARITDLLSKSTGTVRLSVEYDVLIIDSIKNTARPILLEIDKPPGCDLGVRLQLIGDTGYVSKRIFRIVGIVPASIADRCGAFSIGDELLSVDGVSLQLSTPAEVKQLLKGSIRSKVTVEIQPCWPTDAATEAKLSNRKTLTSSKFSSRQTTTIINSSTLPRTSNGYTEIVKEKQTPKTAPDSGIGSCSASPGSLATSISGLPHGQICRSEVMEVVLNCSYRGGYGLIFHRCHVMSECENPPLIISYIEKGSPAEKCGVLQIGDRVLALNDWCTELGSAEQANQFVKHMTSPLTLTVEFDVIESVLQNCGIFTVKLARRTQNLGLLIRPACSNEKGEPVIVAEVEIGSVAYRCGTIQPGDQILAIDNIPLDSCTVEEANRLLDRSSDVVKLRIKKYCCSCERVDCGGAHMIVYSIEINRRGCPLGIAVSAGDEHLNHVLITQLVAGGLAEKTGAIHVGDRLLAINGRPLDRLPIQEVARLLQDAPELLTLKIGRSPQDRARLNQSNAYQQQLDRNLRDCIYQQMPNKKLCTPVQSVDSAVESLEDCPIVESLPHLTATKRSKSSSLSIAGAENSHDVDGLRDSMKLKECAQLNNNNIDELTIEWCKVLEALESIGEPETLVKLEETILAGAVPCVSNCGPQLVPPPMPKISSPPTTNCQKTILRRTQNCSPSKIALQSGNPSRHPDGLLRVNYVPGSTPIPFVDESDASSQQRNTTTAVNTVLTVHVPQAEKLSTNAGNGNTTDDSATPTAVRLHRLVLRKDQVHNDFGFSISDGVEERGIFVRDIRPNGPADKSRNIFPYDRILKVNDISVQDVDCLLVAPLLAACGDKVELLLSRTALLSTAPQSNDHQSQIP</sequence>
<proteinExistence type="predicted"/>
<feature type="domain" description="PDZ" evidence="5">
    <location>
        <begin position="168"/>
        <end position="251"/>
    </location>
</feature>
<evidence type="ECO:0000256" key="3">
    <source>
        <dbReference type="ARBA" id="ARBA00022737"/>
    </source>
</evidence>
<dbReference type="PROSITE" id="PS50106">
    <property type="entry name" value="PDZ"/>
    <property type="match status" value="7"/>
</dbReference>
<keyword evidence="3" id="KW-0677">Repeat</keyword>
<keyword evidence="2" id="KW-0963">Cytoplasm</keyword>
<reference evidence="6 7" key="1">
    <citation type="submission" date="2015-04" db="EMBL/GenBank/DDBJ databases">
        <title>Draft genome of the roundworm Trichinella nativa.</title>
        <authorList>
            <person name="Mitreva M."/>
        </authorList>
    </citation>
    <scope>NUCLEOTIDE SEQUENCE [LARGE SCALE GENOMIC DNA]</scope>
    <source>
        <strain evidence="6 7">ISS45</strain>
    </source>
</reference>
<dbReference type="Proteomes" id="UP000243006">
    <property type="component" value="Unassembled WGS sequence"/>
</dbReference>
<dbReference type="InterPro" id="IPR041489">
    <property type="entry name" value="PDZ_6"/>
</dbReference>
<evidence type="ECO:0000256" key="4">
    <source>
        <dbReference type="SAM" id="MobiDB-lite"/>
    </source>
</evidence>
<evidence type="ECO:0000256" key="1">
    <source>
        <dbReference type="ARBA" id="ARBA00004496"/>
    </source>
</evidence>
<feature type="domain" description="PDZ" evidence="5">
    <location>
        <begin position="366"/>
        <end position="441"/>
    </location>
</feature>
<dbReference type="Pfam" id="PF17820">
    <property type="entry name" value="PDZ_6"/>
    <property type="match status" value="2"/>
</dbReference>
<comment type="subcellular location">
    <subcellularLocation>
        <location evidence="1">Cytoplasm</location>
    </subcellularLocation>
</comment>
<evidence type="ECO:0000313" key="6">
    <source>
        <dbReference type="EMBL" id="OUC43772.1"/>
    </source>
</evidence>
<gene>
    <name evidence="6" type="ORF">D917_02438</name>
</gene>